<reference evidence="6 7" key="1">
    <citation type="submission" date="2018-08" db="EMBL/GenBank/DDBJ databases">
        <title>Genomic Encyclopedia of Type Strains, Phase III (KMG-III): the genomes of soil and plant-associated and newly described type strains.</title>
        <authorList>
            <person name="Whitman W."/>
        </authorList>
    </citation>
    <scope>NUCLEOTIDE SEQUENCE [LARGE SCALE GENOMIC DNA]</scope>
    <source>
        <strain evidence="6 7">325-5</strain>
    </source>
</reference>
<dbReference type="InterPro" id="IPR016143">
    <property type="entry name" value="Citrate_synth-like_sm_a-sub"/>
</dbReference>
<dbReference type="Gene3D" id="1.10.580.10">
    <property type="entry name" value="Citrate Synthase, domain 1"/>
    <property type="match status" value="1"/>
</dbReference>
<evidence type="ECO:0000256" key="5">
    <source>
        <dbReference type="RuleBase" id="RU003406"/>
    </source>
</evidence>
<evidence type="ECO:0000256" key="2">
    <source>
        <dbReference type="ARBA" id="ARBA00010566"/>
    </source>
</evidence>
<evidence type="ECO:0000313" key="7">
    <source>
        <dbReference type="Proteomes" id="UP000256429"/>
    </source>
</evidence>
<dbReference type="FunFam" id="1.10.230.10:FF:000001">
    <property type="entry name" value="Citrate synthase"/>
    <property type="match status" value="1"/>
</dbReference>
<dbReference type="PANTHER" id="PTHR11739:SF4">
    <property type="entry name" value="CITRATE SYNTHASE, PEROXISOMAL"/>
    <property type="match status" value="1"/>
</dbReference>
<dbReference type="Pfam" id="PF00285">
    <property type="entry name" value="Citrate_synt"/>
    <property type="match status" value="1"/>
</dbReference>
<gene>
    <name evidence="6" type="ORF">BX611_2038</name>
</gene>
<dbReference type="GO" id="GO:0005975">
    <property type="term" value="P:carbohydrate metabolic process"/>
    <property type="evidence" value="ECO:0007669"/>
    <property type="project" value="TreeGrafter"/>
</dbReference>
<evidence type="ECO:0000313" key="6">
    <source>
        <dbReference type="EMBL" id="REE80396.1"/>
    </source>
</evidence>
<dbReference type="PANTHER" id="PTHR11739">
    <property type="entry name" value="CITRATE SYNTHASE"/>
    <property type="match status" value="1"/>
</dbReference>
<comment type="similarity">
    <text evidence="2 5">Belongs to the citrate synthase family.</text>
</comment>
<organism evidence="6 7">
    <name type="scientific">Lutibacter oceani</name>
    <dbReference type="NCBI Taxonomy" id="1853311"/>
    <lineage>
        <taxon>Bacteria</taxon>
        <taxon>Pseudomonadati</taxon>
        <taxon>Bacteroidota</taxon>
        <taxon>Flavobacteriia</taxon>
        <taxon>Flavobacteriales</taxon>
        <taxon>Flavobacteriaceae</taxon>
        <taxon>Lutibacter</taxon>
    </lineage>
</organism>
<keyword evidence="7" id="KW-1185">Reference proteome</keyword>
<dbReference type="GO" id="GO:0036440">
    <property type="term" value="F:citrate synthase activity"/>
    <property type="evidence" value="ECO:0007669"/>
    <property type="project" value="UniProtKB-EC"/>
</dbReference>
<keyword evidence="4 5" id="KW-0808">Transferase</keyword>
<dbReference type="InterPro" id="IPR019810">
    <property type="entry name" value="Citrate_synthase_AS"/>
</dbReference>
<dbReference type="RefSeq" id="WP_115880805.1">
    <property type="nucleotide sequence ID" value="NZ_QTTQ01000011.1"/>
</dbReference>
<dbReference type="UniPathway" id="UPA00223"/>
<dbReference type="Gene3D" id="1.10.230.10">
    <property type="entry name" value="Cytochrome P450-Terp, domain 2"/>
    <property type="match status" value="1"/>
</dbReference>
<name>A0A3D9RTE5_9FLAO</name>
<accession>A0A3D9RTE5</accession>
<dbReference type="EMBL" id="QTTQ01000011">
    <property type="protein sequence ID" value="REE80396.1"/>
    <property type="molecule type" value="Genomic_DNA"/>
</dbReference>
<dbReference type="SUPFAM" id="SSF48256">
    <property type="entry name" value="Citrate synthase"/>
    <property type="match status" value="1"/>
</dbReference>
<evidence type="ECO:0000256" key="3">
    <source>
        <dbReference type="ARBA" id="ARBA00012972"/>
    </source>
</evidence>
<dbReference type="NCBIfam" id="NF007128">
    <property type="entry name" value="PRK09569.1"/>
    <property type="match status" value="1"/>
</dbReference>
<dbReference type="AlphaFoldDB" id="A0A3D9RTE5"/>
<dbReference type="GO" id="GO:0006099">
    <property type="term" value="P:tricarboxylic acid cycle"/>
    <property type="evidence" value="ECO:0007669"/>
    <property type="project" value="UniProtKB-UniPathway"/>
</dbReference>
<protein>
    <recommendedName>
        <fullName evidence="3">citrate synthase (unknown stereospecificity)</fullName>
        <ecNumber evidence="3">2.3.3.16</ecNumber>
    </recommendedName>
</protein>
<dbReference type="InterPro" id="IPR016142">
    <property type="entry name" value="Citrate_synth-like_lrg_a-sub"/>
</dbReference>
<dbReference type="EC" id="2.3.3.16" evidence="3"/>
<comment type="pathway">
    <text evidence="1">Carbohydrate metabolism; tricarboxylic acid cycle; isocitrate from oxaloacetate: step 1/2.</text>
</comment>
<dbReference type="PRINTS" id="PR00143">
    <property type="entry name" value="CITRTSNTHASE"/>
</dbReference>
<dbReference type="OrthoDB" id="9800864at2"/>
<evidence type="ECO:0000256" key="4">
    <source>
        <dbReference type="ARBA" id="ARBA00022679"/>
    </source>
</evidence>
<comment type="caution">
    <text evidence="6">The sequence shown here is derived from an EMBL/GenBank/DDBJ whole genome shotgun (WGS) entry which is preliminary data.</text>
</comment>
<dbReference type="Proteomes" id="UP000256429">
    <property type="component" value="Unassembled WGS sequence"/>
</dbReference>
<dbReference type="InterPro" id="IPR002020">
    <property type="entry name" value="Citrate_synthase"/>
</dbReference>
<dbReference type="InterPro" id="IPR036969">
    <property type="entry name" value="Citrate_synthase_sf"/>
</dbReference>
<sequence length="442" mass="50302">MSTLKEKLYKKIKEHRPRTTKLIKEYGDKVIDQVTVSQALGGMRGIKSLVTDISYLDPLEGIRYRGYTLPEVLEKLPKSKGAEMPYVEGLYYLLLTGEIPTQEEVDDVIIDFNNRRTVPQYVKNVIDAFPSESHPMAILSAAVMSLERESLFNIKYKKGMSKMDYWDATYEDATNLLAKIPLIGAYIYNKLYHPEKGHRFCDPTLDLGANFAYMMGKDKPYDDVTRMYFIIHADHESGNVSAHTGHLVASSLSDVYYATSAMINGLAGPLHGLANQEVLRWLQGLRNKMGGKLPSKEELKKYVWDTLNSGQVIPGYGHAVLRKTDPRYSVQREFCLKHLPEDDLFKYVDALYEVVPDILREHGKAKNPWPNVDAQSGVVQWHYGVTQYDFYTVLFSIGRSFGVLSNIIWDRALGYSLERPKSVTTEMLEKMVGIDTENLVEI</sequence>
<proteinExistence type="inferred from homology"/>
<dbReference type="PROSITE" id="PS00480">
    <property type="entry name" value="CITRATE_SYNTHASE"/>
    <property type="match status" value="1"/>
</dbReference>
<evidence type="ECO:0000256" key="1">
    <source>
        <dbReference type="ARBA" id="ARBA00004751"/>
    </source>
</evidence>